<dbReference type="GO" id="GO:0004177">
    <property type="term" value="F:aminopeptidase activity"/>
    <property type="evidence" value="ECO:0007669"/>
    <property type="project" value="TreeGrafter"/>
</dbReference>
<dbReference type="Pfam" id="PF03576">
    <property type="entry name" value="Peptidase_S58"/>
    <property type="match status" value="1"/>
</dbReference>
<dbReference type="EMBL" id="AP024085">
    <property type="protein sequence ID" value="BCL58621.1"/>
    <property type="molecule type" value="Genomic_DNA"/>
</dbReference>
<dbReference type="SUPFAM" id="SSF56266">
    <property type="entry name" value="DmpA/ArgJ-like"/>
    <property type="match status" value="1"/>
</dbReference>
<gene>
    <name evidence="2" type="ORF">Fi14EGH31_23330</name>
</gene>
<dbReference type="InterPro" id="IPR016117">
    <property type="entry name" value="ArgJ-like_dom_sf"/>
</dbReference>
<protein>
    <submittedName>
        <fullName evidence="2">Peptidase</fullName>
    </submittedName>
</protein>
<dbReference type="KEGG" id="fit:Fi14EGH31_23330"/>
<organism evidence="2 3">
    <name type="scientific">Faecalibacillus intestinalis</name>
    <dbReference type="NCBI Taxonomy" id="1982626"/>
    <lineage>
        <taxon>Bacteria</taxon>
        <taxon>Bacillati</taxon>
        <taxon>Bacillota</taxon>
        <taxon>Erysipelotrichia</taxon>
        <taxon>Erysipelotrichales</taxon>
        <taxon>Coprobacillaceae</taxon>
        <taxon>Faecalibacillus</taxon>
    </lineage>
</organism>
<dbReference type="AlphaFoldDB" id="A0A7I8E116"/>
<dbReference type="PANTHER" id="PTHR36512:SF3">
    <property type="entry name" value="BLR5678 PROTEIN"/>
    <property type="match status" value="1"/>
</dbReference>
<dbReference type="Gene3D" id="3.60.70.12">
    <property type="entry name" value="L-amino peptidase D-ALA esterase/amidase"/>
    <property type="match status" value="1"/>
</dbReference>
<reference evidence="3" key="1">
    <citation type="submission" date="2020-09" db="EMBL/GenBank/DDBJ databases">
        <title>Complete genome sequencing of Faecalibacillus intestinalis strain 14EGH31.</title>
        <authorList>
            <person name="Sakamoto M."/>
            <person name="Murakami T."/>
            <person name="Mori H."/>
        </authorList>
    </citation>
    <scope>NUCLEOTIDE SEQUENCE [LARGE SCALE GENOMIC DNA]</scope>
    <source>
        <strain evidence="3">14EGH31</strain>
    </source>
</reference>
<dbReference type="Proteomes" id="UP000593842">
    <property type="component" value="Chromosome"/>
</dbReference>
<accession>A0A7I8E116</accession>
<dbReference type="PANTHER" id="PTHR36512">
    <property type="entry name" value="D-AMINOPEPTIDASE"/>
    <property type="match status" value="1"/>
</dbReference>
<evidence type="ECO:0000256" key="1">
    <source>
        <dbReference type="ARBA" id="ARBA00007068"/>
    </source>
</evidence>
<proteinExistence type="inferred from homology"/>
<comment type="similarity">
    <text evidence="1">Belongs to the peptidase S58 family.</text>
</comment>
<evidence type="ECO:0000313" key="2">
    <source>
        <dbReference type="EMBL" id="BCL58621.1"/>
    </source>
</evidence>
<evidence type="ECO:0000313" key="3">
    <source>
        <dbReference type="Proteomes" id="UP000593842"/>
    </source>
</evidence>
<dbReference type="CDD" id="cd02252">
    <property type="entry name" value="nylC_like"/>
    <property type="match status" value="1"/>
</dbReference>
<dbReference type="InterPro" id="IPR005321">
    <property type="entry name" value="Peptidase_S58_DmpA"/>
</dbReference>
<name>A0A7I8E116_9FIRM</name>
<sequence>MMKEIKLTDIKGVKVGQYENQEAATGCSVVIVENGATAGVDVRGGGPATRETDLLNPINMVQQIHAVMLSGGSAFGLDAASGAMQYLEEHGVGFDMSVARVPIVCGASLFDLSVGNSHVRPDKEMGYKACQDSENDLIKEGNYGAGCGASVGKLLGFEHAMKGGIGTYGVQVGNVQVAGIVAVNACGNVIDYQTQEILAGVNIDKKCVSASQIILDQMDQLRKLPDGNTTIGCIVTNVKLTKAQCTKIAGISHNGYAKSIDPVHTMSDGDTIFVLSTNEVDGMVDAVGILAVEVISKCIQRAIKKAKSGYGLLAYQDLKK</sequence>